<dbReference type="EMBL" id="BMXV01000002">
    <property type="protein sequence ID" value="GGY66017.1"/>
    <property type="molecule type" value="Genomic_DNA"/>
</dbReference>
<dbReference type="Proteomes" id="UP000601597">
    <property type="component" value="Unassembled WGS sequence"/>
</dbReference>
<evidence type="ECO:0000313" key="1">
    <source>
        <dbReference type="EMBL" id="GGY66017.1"/>
    </source>
</evidence>
<name>A0ABQ3AW35_9GAMM</name>
<organism evidence="1 2">
    <name type="scientific">Marinobacter zhanjiangensis</name>
    <dbReference type="NCBI Taxonomy" id="578215"/>
    <lineage>
        <taxon>Bacteria</taxon>
        <taxon>Pseudomonadati</taxon>
        <taxon>Pseudomonadota</taxon>
        <taxon>Gammaproteobacteria</taxon>
        <taxon>Pseudomonadales</taxon>
        <taxon>Marinobacteraceae</taxon>
        <taxon>Marinobacter</taxon>
    </lineage>
</organism>
<sequence length="57" mass="6420">MAEKRLTSIEYRKHPEHVIPVRVTMSAGKHQGLLGEGNHLLLAFIPEFEPEGRQALS</sequence>
<accession>A0ABQ3AW35</accession>
<keyword evidence="2" id="KW-1185">Reference proteome</keyword>
<comment type="caution">
    <text evidence="1">The sequence shown here is derived from an EMBL/GenBank/DDBJ whole genome shotgun (WGS) entry which is preliminary data.</text>
</comment>
<proteinExistence type="predicted"/>
<protein>
    <submittedName>
        <fullName evidence="1">Uncharacterized protein</fullName>
    </submittedName>
</protein>
<gene>
    <name evidence="1" type="ORF">GCM10007071_11000</name>
</gene>
<reference evidence="2" key="1">
    <citation type="journal article" date="2019" name="Int. J. Syst. Evol. Microbiol.">
        <title>The Global Catalogue of Microorganisms (GCM) 10K type strain sequencing project: providing services to taxonomists for standard genome sequencing and annotation.</title>
        <authorList>
            <consortium name="The Broad Institute Genomics Platform"/>
            <consortium name="The Broad Institute Genome Sequencing Center for Infectious Disease"/>
            <person name="Wu L."/>
            <person name="Ma J."/>
        </authorList>
    </citation>
    <scope>NUCLEOTIDE SEQUENCE [LARGE SCALE GENOMIC DNA]</scope>
    <source>
        <strain evidence="2">KCTC 22280</strain>
    </source>
</reference>
<evidence type="ECO:0000313" key="2">
    <source>
        <dbReference type="Proteomes" id="UP000601597"/>
    </source>
</evidence>